<dbReference type="PANTHER" id="PTHR37984">
    <property type="entry name" value="PROTEIN CBG26694"/>
    <property type="match status" value="1"/>
</dbReference>
<dbReference type="Pfam" id="PF17921">
    <property type="entry name" value="Integrase_H2C2"/>
    <property type="match status" value="1"/>
</dbReference>
<proteinExistence type="predicted"/>
<evidence type="ECO:0000259" key="8">
    <source>
        <dbReference type="PROSITE" id="PS50878"/>
    </source>
</evidence>
<comment type="caution">
    <text evidence="10">The sequence shown here is derived from an EMBL/GenBank/DDBJ whole genome shotgun (WGS) entry which is preliminary data.</text>
</comment>
<dbReference type="SUPFAM" id="SSF53098">
    <property type="entry name" value="Ribonuclease H-like"/>
    <property type="match status" value="1"/>
</dbReference>
<dbReference type="AlphaFoldDB" id="A0AAV1LV29"/>
<dbReference type="GO" id="GO:0003964">
    <property type="term" value="F:RNA-directed DNA polymerase activity"/>
    <property type="evidence" value="ECO:0007669"/>
    <property type="project" value="UniProtKB-KW"/>
</dbReference>
<evidence type="ECO:0000256" key="2">
    <source>
        <dbReference type="ARBA" id="ARBA00022695"/>
    </source>
</evidence>
<feature type="compositionally biased region" description="Basic and acidic residues" evidence="7">
    <location>
        <begin position="215"/>
        <end position="225"/>
    </location>
</feature>
<dbReference type="Pfam" id="PF23055">
    <property type="entry name" value="DUF7041"/>
    <property type="match status" value="1"/>
</dbReference>
<dbReference type="EMBL" id="CAVLGL010000104">
    <property type="protein sequence ID" value="CAK1598725.1"/>
    <property type="molecule type" value="Genomic_DNA"/>
</dbReference>
<dbReference type="InterPro" id="IPR036397">
    <property type="entry name" value="RNaseH_sf"/>
</dbReference>
<feature type="compositionally biased region" description="Basic residues" evidence="7">
    <location>
        <begin position="202"/>
        <end position="214"/>
    </location>
</feature>
<dbReference type="PANTHER" id="PTHR37984:SF5">
    <property type="entry name" value="PROTEIN NYNRIN-LIKE"/>
    <property type="match status" value="1"/>
</dbReference>
<keyword evidence="4" id="KW-0378">Hydrolase</keyword>
<feature type="domain" description="Reverse transcriptase" evidence="8">
    <location>
        <begin position="299"/>
        <end position="476"/>
    </location>
</feature>
<dbReference type="Pfam" id="PF00665">
    <property type="entry name" value="rve"/>
    <property type="match status" value="1"/>
</dbReference>
<dbReference type="Gene3D" id="3.30.420.10">
    <property type="entry name" value="Ribonuclease H-like superfamily/Ribonuclease H"/>
    <property type="match status" value="1"/>
</dbReference>
<dbReference type="FunFam" id="3.30.70.270:FF:000020">
    <property type="entry name" value="Transposon Tf2-6 polyprotein-like Protein"/>
    <property type="match status" value="1"/>
</dbReference>
<dbReference type="Gene3D" id="3.30.70.270">
    <property type="match status" value="2"/>
</dbReference>
<sequence length="1130" mass="128921">MANKNLTTPLTQNVESENFDDATSGEIKSNAFRLDHEYAAEVEDVIINPPRENKYETLKSELIRRLSASQEQKVKQLLMHEELGSRKPSQFLRHLIHLAGPSVSENFIRTIWLSRLPQNMQAIVASNAETPLDKLSELADKINDILPRGHLNEVSPSTSSCPPQQIPTPYAAMEAMAIQIAELTKQVSVLTTQMNRQSRSSSRNRRFRFRSRSRSRSDRVPHHKNDQIEAIKTVNGSSKYHELLRQYPTITKPAGTTTEPKHNSKHHIRVSPGPPVAARPRRLAPDRLLIAKKEFEEMLKNGTARRSESSWSSALHLVRKKDDGWRPCGDYRSLNARTIPDRYPLRNIQDFAHQLAGCNIYSKLDLVKAYNQIPVVESDIEKTAITTPFGLFEFPFMMFGLRNAAQTFQRFIDEVLQGLDFTFGYLDDILIFSHSEEEHMEQLKTLFRRLEKYGVLINTSKSILGVKEVDFLGYHISVQGTRPMETKVAAIKDFPIPKTTRELRRFLGMLNYYRRCLKDAASTQAPLLDALCGKNIKGSKPIVMTPEMLKAFEDCKSSLSDATMLAHPNPHAGLSLYTDASDKAIGAILQQKVKNCWEPLAFFSRKLTSAQKKYSPYDRELLAIYESIKYFRFMVEARHFTVYTDHKPITFAFVTKRDNCSPRQHRYLSFISQFTTDIKHVSGCDKTVADALSRIEAISEILNYEDLANDQNSDPELQNLINKGTALRLEKIKSPEATIYCDVSTHTPRPYITPQFRRQVFSQMHNLSHPGASATAKLVSERFVWPGVRRDCKEWTKQCTDCQRSKINRHTSSPYSTFPTPSQRFSHIHMDIVGPLPLSSCYRYCLTVIDRYTRWPEAYPLEEITAETCAKTFISGWVAHFGCPQKITTDRGRQFESKLFQTVASLIGAKVTITTSYHPQSNGMVERLHRQIKNAIRCHNNPQWTEILPLVLLGMRSAWKEDLKTSTAELVYGEPLRLPGEFFVPSPDFTADIKDFASRLRRHMANLTPRPAKWHGTKTFYIPKDLQTAEYVFLRQGPATPSLEPPYSGPYKVLERGPKTFKLMVKGTESTVTIDRLKPAYLHSSGSPAYPEEITHTEKEAQAPTTDQSESTLKKTNSGRVVRFPDYYRP</sequence>
<dbReference type="Pfam" id="PF00078">
    <property type="entry name" value="RVT_1"/>
    <property type="match status" value="1"/>
</dbReference>
<feature type="region of interest" description="Disordered" evidence="7">
    <location>
        <begin position="1"/>
        <end position="22"/>
    </location>
</feature>
<dbReference type="InterPro" id="IPR050951">
    <property type="entry name" value="Retrovirus_Pol_polyprotein"/>
</dbReference>
<protein>
    <recommendedName>
        <fullName evidence="1">RNA-directed DNA polymerase</fullName>
        <ecNumber evidence="1">2.7.7.49</ecNumber>
    </recommendedName>
</protein>
<dbReference type="GO" id="GO:0042575">
    <property type="term" value="C:DNA polymerase complex"/>
    <property type="evidence" value="ECO:0007669"/>
    <property type="project" value="UniProtKB-ARBA"/>
</dbReference>
<feature type="region of interest" description="Disordered" evidence="7">
    <location>
        <begin position="1085"/>
        <end position="1130"/>
    </location>
</feature>
<keyword evidence="3" id="KW-0540">Nuclease</keyword>
<evidence type="ECO:0000256" key="7">
    <source>
        <dbReference type="SAM" id="MobiDB-lite"/>
    </source>
</evidence>
<feature type="region of interest" description="Disordered" evidence="7">
    <location>
        <begin position="251"/>
        <end position="280"/>
    </location>
</feature>
<keyword evidence="11" id="KW-1185">Reference proteome</keyword>
<keyword evidence="2" id="KW-0808">Transferase</keyword>
<evidence type="ECO:0000256" key="3">
    <source>
        <dbReference type="ARBA" id="ARBA00022722"/>
    </source>
</evidence>
<keyword evidence="6" id="KW-0511">Multifunctional enzyme</keyword>
<dbReference type="InterPro" id="IPR043128">
    <property type="entry name" value="Rev_trsase/Diguanyl_cyclase"/>
</dbReference>
<dbReference type="EC" id="2.7.7.49" evidence="1"/>
<feature type="domain" description="Integrase catalytic" evidence="9">
    <location>
        <begin position="815"/>
        <end position="937"/>
    </location>
</feature>
<dbReference type="FunFam" id="3.10.20.370:FF:000001">
    <property type="entry name" value="Retrovirus-related Pol polyprotein from transposon 17.6-like protein"/>
    <property type="match status" value="1"/>
</dbReference>
<dbReference type="PROSITE" id="PS50878">
    <property type="entry name" value="RT_POL"/>
    <property type="match status" value="1"/>
</dbReference>
<accession>A0AAV1LV29</accession>
<evidence type="ECO:0000256" key="1">
    <source>
        <dbReference type="ARBA" id="ARBA00012493"/>
    </source>
</evidence>
<name>A0AAV1LV29_9NEOP</name>
<dbReference type="InterPro" id="IPR012337">
    <property type="entry name" value="RNaseH-like_sf"/>
</dbReference>
<dbReference type="Proteomes" id="UP001314205">
    <property type="component" value="Unassembled WGS sequence"/>
</dbReference>
<keyword evidence="2" id="KW-0548">Nucleotidyltransferase</keyword>
<feature type="region of interest" description="Disordered" evidence="7">
    <location>
        <begin position="192"/>
        <end position="225"/>
    </location>
</feature>
<evidence type="ECO:0000259" key="9">
    <source>
        <dbReference type="PROSITE" id="PS50994"/>
    </source>
</evidence>
<evidence type="ECO:0000256" key="5">
    <source>
        <dbReference type="ARBA" id="ARBA00022918"/>
    </source>
</evidence>
<dbReference type="SUPFAM" id="SSF56672">
    <property type="entry name" value="DNA/RNA polymerases"/>
    <property type="match status" value="1"/>
</dbReference>
<dbReference type="PROSITE" id="PS50994">
    <property type="entry name" value="INTEGRASE"/>
    <property type="match status" value="1"/>
</dbReference>
<dbReference type="GO" id="GO:0004519">
    <property type="term" value="F:endonuclease activity"/>
    <property type="evidence" value="ECO:0007669"/>
    <property type="project" value="UniProtKB-KW"/>
</dbReference>
<reference evidence="10 11" key="1">
    <citation type="submission" date="2023-11" db="EMBL/GenBank/DDBJ databases">
        <authorList>
            <person name="Hedman E."/>
            <person name="Englund M."/>
            <person name="Stromberg M."/>
            <person name="Nyberg Akerstrom W."/>
            <person name="Nylinder S."/>
            <person name="Jareborg N."/>
            <person name="Kallberg Y."/>
            <person name="Kronander E."/>
        </authorList>
    </citation>
    <scope>NUCLEOTIDE SEQUENCE [LARGE SCALE GENOMIC DNA]</scope>
</reference>
<gene>
    <name evidence="10" type="ORF">PARMNEM_LOCUS17682</name>
</gene>
<dbReference type="InterPro" id="IPR043502">
    <property type="entry name" value="DNA/RNA_pol_sf"/>
</dbReference>
<keyword evidence="5" id="KW-0695">RNA-directed DNA polymerase</keyword>
<evidence type="ECO:0000313" key="10">
    <source>
        <dbReference type="EMBL" id="CAK1598725.1"/>
    </source>
</evidence>
<dbReference type="InterPro" id="IPR000477">
    <property type="entry name" value="RT_dom"/>
</dbReference>
<evidence type="ECO:0000256" key="4">
    <source>
        <dbReference type="ARBA" id="ARBA00022759"/>
    </source>
</evidence>
<dbReference type="GO" id="GO:0015074">
    <property type="term" value="P:DNA integration"/>
    <property type="evidence" value="ECO:0007669"/>
    <property type="project" value="InterPro"/>
</dbReference>
<dbReference type="Pfam" id="PF17919">
    <property type="entry name" value="RT_RNaseH_2"/>
    <property type="match status" value="1"/>
</dbReference>
<keyword evidence="4" id="KW-0255">Endonuclease</keyword>
<dbReference type="InterPro" id="IPR041577">
    <property type="entry name" value="RT_RNaseH_2"/>
</dbReference>
<dbReference type="FunFam" id="3.30.420.10:FF:000032">
    <property type="entry name" value="Retrovirus-related Pol polyprotein from transposon 297-like Protein"/>
    <property type="match status" value="1"/>
</dbReference>
<evidence type="ECO:0000256" key="6">
    <source>
        <dbReference type="ARBA" id="ARBA00023268"/>
    </source>
</evidence>
<dbReference type="InterPro" id="IPR055469">
    <property type="entry name" value="DUF7041"/>
</dbReference>
<dbReference type="Gene3D" id="1.10.340.70">
    <property type="match status" value="1"/>
</dbReference>
<organism evidence="10 11">
    <name type="scientific">Parnassius mnemosyne</name>
    <name type="common">clouded apollo</name>
    <dbReference type="NCBI Taxonomy" id="213953"/>
    <lineage>
        <taxon>Eukaryota</taxon>
        <taxon>Metazoa</taxon>
        <taxon>Ecdysozoa</taxon>
        <taxon>Arthropoda</taxon>
        <taxon>Hexapoda</taxon>
        <taxon>Insecta</taxon>
        <taxon>Pterygota</taxon>
        <taxon>Neoptera</taxon>
        <taxon>Endopterygota</taxon>
        <taxon>Lepidoptera</taxon>
        <taxon>Glossata</taxon>
        <taxon>Ditrysia</taxon>
        <taxon>Papilionoidea</taxon>
        <taxon>Papilionidae</taxon>
        <taxon>Parnassiinae</taxon>
        <taxon>Parnassini</taxon>
        <taxon>Parnassius</taxon>
        <taxon>Driopa</taxon>
    </lineage>
</organism>
<dbReference type="Gene3D" id="3.10.10.10">
    <property type="entry name" value="HIV Type 1 Reverse Transcriptase, subunit A, domain 1"/>
    <property type="match status" value="1"/>
</dbReference>
<dbReference type="GO" id="GO:0003676">
    <property type="term" value="F:nucleic acid binding"/>
    <property type="evidence" value="ECO:0007669"/>
    <property type="project" value="InterPro"/>
</dbReference>
<dbReference type="InterPro" id="IPR041588">
    <property type="entry name" value="Integrase_H2C2"/>
</dbReference>
<evidence type="ECO:0000313" key="11">
    <source>
        <dbReference type="Proteomes" id="UP001314205"/>
    </source>
</evidence>
<dbReference type="InterPro" id="IPR001584">
    <property type="entry name" value="Integrase_cat-core"/>
</dbReference>
<feature type="compositionally biased region" description="Polar residues" evidence="7">
    <location>
        <begin position="1"/>
        <end position="16"/>
    </location>
</feature>
<feature type="compositionally biased region" description="Polar residues" evidence="7">
    <location>
        <begin position="1103"/>
        <end position="1119"/>
    </location>
</feature>
<dbReference type="CDD" id="cd01647">
    <property type="entry name" value="RT_LTR"/>
    <property type="match status" value="1"/>
</dbReference>
<dbReference type="CDD" id="cd09274">
    <property type="entry name" value="RNase_HI_RT_Ty3"/>
    <property type="match status" value="1"/>
</dbReference>